<protein>
    <submittedName>
        <fullName evidence="1">Uncharacterized protein</fullName>
    </submittedName>
</protein>
<dbReference type="AlphaFoldDB" id="A0A0F7SFX0"/>
<dbReference type="InterPro" id="IPR029032">
    <property type="entry name" value="AhpD-like"/>
</dbReference>
<dbReference type="Gene3D" id="1.20.1290.10">
    <property type="entry name" value="AhpD-like"/>
    <property type="match status" value="1"/>
</dbReference>
<organism evidence="1">
    <name type="scientific">Phaffia rhodozyma</name>
    <name type="common">Yeast</name>
    <name type="synonym">Xanthophyllomyces dendrorhous</name>
    <dbReference type="NCBI Taxonomy" id="264483"/>
    <lineage>
        <taxon>Eukaryota</taxon>
        <taxon>Fungi</taxon>
        <taxon>Dikarya</taxon>
        <taxon>Basidiomycota</taxon>
        <taxon>Agaricomycotina</taxon>
        <taxon>Tremellomycetes</taxon>
        <taxon>Cystofilobasidiales</taxon>
        <taxon>Mrakiaceae</taxon>
        <taxon>Phaffia</taxon>
    </lineage>
</organism>
<dbReference type="EMBL" id="LN483167">
    <property type="protein sequence ID" value="CDZ97225.1"/>
    <property type="molecule type" value="Genomic_DNA"/>
</dbReference>
<evidence type="ECO:0000313" key="1">
    <source>
        <dbReference type="EMBL" id="CDZ97225.1"/>
    </source>
</evidence>
<proteinExistence type="predicted"/>
<dbReference type="InterPro" id="IPR052999">
    <property type="entry name" value="PTS1_Protein"/>
</dbReference>
<reference evidence="1" key="1">
    <citation type="submission" date="2014-08" db="EMBL/GenBank/DDBJ databases">
        <authorList>
            <person name="Sharma Rahul"/>
            <person name="Thines Marco"/>
        </authorList>
    </citation>
    <scope>NUCLEOTIDE SEQUENCE</scope>
</reference>
<sequence>MSQSSGPFPPALLAHLRTLYSDVCSPRSLFVPLLGAVLSSLNEPELILALFDDACDHLEVGVDKAIEVGNQEKIPDWVALAGQDVKDKRMFGKLLVAVRTREALLKSFPLVGFPLTISSLTALSTHLSKNHPDIWPLVERIEAAHPFPTAFEPLGEYGLAPHPVTNALNQQPLEPVSRGRILFNNIYGKVAGRVLESLRWGHPNLVDSALKLIYTPVLSDTRVLQDPLDSSLLCLALCFASDLPPQTKGHFKGAQNHSATPKQIYALLTSIRCIMEWKGVRLRMERMEFLGPVGGLNDMPSEEEGKPKL</sequence>
<dbReference type="PANTHER" id="PTHR28180:SF2">
    <property type="entry name" value="PEROXISOMAL PROTEIN 2"/>
    <property type="match status" value="1"/>
</dbReference>
<dbReference type="PANTHER" id="PTHR28180">
    <property type="entry name" value="CONSERVED MITOCHONDRIAL PROTEIN-RELATED"/>
    <property type="match status" value="1"/>
</dbReference>
<accession>A0A0F7SFX0</accession>
<dbReference type="SUPFAM" id="SSF69118">
    <property type="entry name" value="AhpD-like"/>
    <property type="match status" value="1"/>
</dbReference>
<name>A0A0F7SFX0_PHARH</name>